<feature type="transmembrane region" description="Helical" evidence="7">
    <location>
        <begin position="35"/>
        <end position="52"/>
    </location>
</feature>
<name>Q5WJJ0_SHOC1</name>
<dbReference type="HOGENOM" id="CLU_125939_3_0_9"/>
<organism evidence="8 9">
    <name type="scientific">Shouchella clausii (strain KSM-K16)</name>
    <name type="common">Alkalihalobacillus clausii</name>
    <dbReference type="NCBI Taxonomy" id="66692"/>
    <lineage>
        <taxon>Bacteria</taxon>
        <taxon>Bacillati</taxon>
        <taxon>Bacillota</taxon>
        <taxon>Bacilli</taxon>
        <taxon>Bacillales</taxon>
        <taxon>Bacillaceae</taxon>
        <taxon>Shouchella</taxon>
    </lineage>
</organism>
<keyword evidence="3 7" id="KW-1133">Transmembrane helix</keyword>
<evidence type="ECO:0000313" key="8">
    <source>
        <dbReference type="EMBL" id="BAD63465.1"/>
    </source>
</evidence>
<dbReference type="Pfam" id="PF05105">
    <property type="entry name" value="Phage_holin_4_1"/>
    <property type="match status" value="1"/>
</dbReference>
<evidence type="ECO:0000313" key="9">
    <source>
        <dbReference type="Proteomes" id="UP000001168"/>
    </source>
</evidence>
<dbReference type="eggNOG" id="COG4824">
    <property type="taxonomic scope" value="Bacteria"/>
</dbReference>
<accession>Q5WJJ0</accession>
<dbReference type="EMBL" id="AP006627">
    <property type="protein sequence ID" value="BAD63465.1"/>
    <property type="molecule type" value="Genomic_DNA"/>
</dbReference>
<evidence type="ECO:0000256" key="4">
    <source>
        <dbReference type="ARBA" id="ARBA00023136"/>
    </source>
</evidence>
<comment type="subcellular location">
    <subcellularLocation>
        <location evidence="1">Membrane</location>
        <topology evidence="1">Multi-pass membrane protein</topology>
    </subcellularLocation>
</comment>
<proteinExistence type="inferred from homology"/>
<sequence>MKTTACHRKGGCYIGTFADLSLDVARLYLFGNVKFLDLLILLMVFDIVTGIAKAIKNKSVRSRVSLYGFAQKIGIFVVIVVANMIDIVLDLKGMVASATVLFYIANECLSVVENLAASGVKIPPVIREKLLGFAKSDDDRDSGEDKPNKKNEKDL</sequence>
<feature type="transmembrane region" description="Helical" evidence="7">
    <location>
        <begin position="64"/>
        <end position="85"/>
    </location>
</feature>
<gene>
    <name evidence="8" type="ordered locus">ABC0926</name>
</gene>
<evidence type="ECO:0000256" key="3">
    <source>
        <dbReference type="ARBA" id="ARBA00022989"/>
    </source>
</evidence>
<dbReference type="KEGG" id="bcl:ABC0926"/>
<comment type="similarity">
    <text evidence="5">Belongs to the bacteriophage holin family. Cp-1 holin subfamily.</text>
</comment>
<evidence type="ECO:0000256" key="6">
    <source>
        <dbReference type="SAM" id="MobiDB-lite"/>
    </source>
</evidence>
<reference evidence="8 9" key="1">
    <citation type="journal article" date="1994" name="J. Ferment. Bioeng.">
        <title>Molecular cloning and nucleotide sequence of the gene for an alkaline protease from the alkalophilic Bacillus sp. KSM-K16.</title>
        <authorList>
            <person name="Hakamada Y."/>
            <person name="Kobayashi T."/>
            <person name="Hitomi J."/>
            <person name="Kawai S."/>
            <person name="Ito S."/>
        </authorList>
    </citation>
    <scope>NUCLEOTIDE SEQUENCE [LARGE SCALE GENOMIC DNA]</scope>
    <source>
        <strain evidence="8 9">KSM-K16</strain>
    </source>
</reference>
<dbReference type="InterPro" id="IPR006480">
    <property type="entry name" value="Phage_holin_4_1"/>
</dbReference>
<keyword evidence="2 7" id="KW-0812">Transmembrane</keyword>
<evidence type="ECO:0000256" key="2">
    <source>
        <dbReference type="ARBA" id="ARBA00022692"/>
    </source>
</evidence>
<dbReference type="NCBIfam" id="TIGR01593">
    <property type="entry name" value="holin_tox_secr"/>
    <property type="match status" value="1"/>
</dbReference>
<evidence type="ECO:0000256" key="7">
    <source>
        <dbReference type="SAM" id="Phobius"/>
    </source>
</evidence>
<dbReference type="GO" id="GO:0016020">
    <property type="term" value="C:membrane"/>
    <property type="evidence" value="ECO:0007669"/>
    <property type="project" value="UniProtKB-SubCell"/>
</dbReference>
<dbReference type="AlphaFoldDB" id="Q5WJJ0"/>
<reference evidence="8 9" key="3">
    <citation type="journal article" date="1997" name="Protein Eng.">
        <title>High-resolution crystal structure of M-protease: phylogeny aided analysis of the high-alkaline adaptation mechanism.</title>
        <authorList>
            <person name="Shirai T."/>
            <person name="Suzuki A."/>
            <person name="Yamane T."/>
            <person name="Ashida T."/>
            <person name="Kobayashi T."/>
            <person name="Ito S."/>
        </authorList>
    </citation>
    <scope>NUCLEOTIDE SEQUENCE [LARGE SCALE GENOMIC DNA]</scope>
    <source>
        <strain evidence="8 9">KSM-K16</strain>
    </source>
</reference>
<evidence type="ECO:0000256" key="5">
    <source>
        <dbReference type="ARBA" id="ARBA00023600"/>
    </source>
</evidence>
<keyword evidence="4 7" id="KW-0472">Membrane</keyword>
<evidence type="ECO:0000256" key="1">
    <source>
        <dbReference type="ARBA" id="ARBA00004141"/>
    </source>
</evidence>
<reference evidence="8 9" key="2">
    <citation type="journal article" date="1995" name="Appl. Microbiol. Biotechnol.">
        <title>Purification and properties of an alkaline protease from alkalophilic Bacillus sp. KSM-K16.</title>
        <authorList>
            <person name="Kobayashi T."/>
            <person name="Hakamada Y."/>
            <person name="Adachi S."/>
            <person name="Hitomi J."/>
            <person name="Yoshimatsu T."/>
            <person name="Koike K."/>
            <person name="Kawai S."/>
            <person name="Ito S."/>
        </authorList>
    </citation>
    <scope>NUCLEOTIDE SEQUENCE [LARGE SCALE GENOMIC DNA]</scope>
    <source>
        <strain evidence="8 9">KSM-K16</strain>
    </source>
</reference>
<reference evidence="9" key="4">
    <citation type="submission" date="2003-10" db="EMBL/GenBank/DDBJ databases">
        <title>The complete genome sequence of the alkaliphilic Bacillus clausii KSM-K16.</title>
        <authorList>
            <person name="Takaki Y."/>
            <person name="Kageyama Y."/>
            <person name="Shimamura S."/>
            <person name="Suzuki H."/>
            <person name="Nishi S."/>
            <person name="Hatada Y."/>
            <person name="Kawai S."/>
            <person name="Ito S."/>
            <person name="Horikoshi K."/>
        </authorList>
    </citation>
    <scope>NUCLEOTIDE SEQUENCE [LARGE SCALE GENOMIC DNA]</scope>
    <source>
        <strain evidence="9">KSM-K16</strain>
    </source>
</reference>
<dbReference type="RefSeq" id="WP_011245781.1">
    <property type="nucleotide sequence ID" value="NC_006582.1"/>
</dbReference>
<feature type="region of interest" description="Disordered" evidence="6">
    <location>
        <begin position="135"/>
        <end position="155"/>
    </location>
</feature>
<dbReference type="Proteomes" id="UP000001168">
    <property type="component" value="Chromosome"/>
</dbReference>
<keyword evidence="9" id="KW-1185">Reference proteome</keyword>
<dbReference type="STRING" id="66692.ABC0926"/>
<protein>
    <submittedName>
        <fullName evidence="8">Phage-related holin</fullName>
    </submittedName>
</protein>
<reference evidence="8 9" key="5">
    <citation type="journal article" date="2007" name="Extremophiles">
        <title>Intragenomic diversity of the V1 regions of 16S rRNA genes in high-alkaline protease-producing Bacillus clausii spp.</title>
        <authorList>
            <person name="Kageyama Y."/>
            <person name="Takaki Y."/>
            <person name="Shimamura S."/>
            <person name="Nishi S."/>
            <person name="Nogi Y."/>
            <person name="Uchimura K."/>
            <person name="Kobayashi T."/>
            <person name="Hitomi J."/>
            <person name="Ozaki K."/>
            <person name="Kawai S."/>
            <person name="Ito S."/>
            <person name="Horikoshi K."/>
        </authorList>
    </citation>
    <scope>NUCLEOTIDE SEQUENCE [LARGE SCALE GENOMIC DNA]</scope>
    <source>
        <strain evidence="8 9">KSM-K16</strain>
    </source>
</reference>